<name>A0ABD1XQ77_9MARC</name>
<dbReference type="AlphaFoldDB" id="A0ABD1XQ77"/>
<evidence type="ECO:0000313" key="2">
    <source>
        <dbReference type="Proteomes" id="UP001605036"/>
    </source>
</evidence>
<protein>
    <submittedName>
        <fullName evidence="1">Uncharacterized protein</fullName>
    </submittedName>
</protein>
<evidence type="ECO:0000313" key="1">
    <source>
        <dbReference type="EMBL" id="KAL2610915.1"/>
    </source>
</evidence>
<proteinExistence type="predicted"/>
<accession>A0ABD1XQ77</accession>
<organism evidence="1 2">
    <name type="scientific">Riccia fluitans</name>
    <dbReference type="NCBI Taxonomy" id="41844"/>
    <lineage>
        <taxon>Eukaryota</taxon>
        <taxon>Viridiplantae</taxon>
        <taxon>Streptophyta</taxon>
        <taxon>Embryophyta</taxon>
        <taxon>Marchantiophyta</taxon>
        <taxon>Marchantiopsida</taxon>
        <taxon>Marchantiidae</taxon>
        <taxon>Marchantiales</taxon>
        <taxon>Ricciaceae</taxon>
        <taxon>Riccia</taxon>
    </lineage>
</organism>
<comment type="caution">
    <text evidence="1">The sequence shown here is derived from an EMBL/GenBank/DDBJ whole genome shotgun (WGS) entry which is preliminary data.</text>
</comment>
<keyword evidence="2" id="KW-1185">Reference proteome</keyword>
<sequence>MYMYYGVYKRKKDSGDVSFVVKCVIVLSRELASSFRSKAVPGSARNIGVIPDGKLDRPRWEVEWKREYSQVKAWGFSKVERGGSGFRWGGKSGRSGWQVGWKWRTSRLLRD</sequence>
<dbReference type="EMBL" id="JBHFFA010000007">
    <property type="protein sequence ID" value="KAL2610915.1"/>
    <property type="molecule type" value="Genomic_DNA"/>
</dbReference>
<reference evidence="1 2" key="1">
    <citation type="submission" date="2024-09" db="EMBL/GenBank/DDBJ databases">
        <title>Chromosome-scale assembly of Riccia fluitans.</title>
        <authorList>
            <person name="Paukszto L."/>
            <person name="Sawicki J."/>
            <person name="Karawczyk K."/>
            <person name="Piernik-Szablinska J."/>
            <person name="Szczecinska M."/>
            <person name="Mazdziarz M."/>
        </authorList>
    </citation>
    <scope>NUCLEOTIDE SEQUENCE [LARGE SCALE GENOMIC DNA]</scope>
    <source>
        <strain evidence="1">Rf_01</strain>
        <tissue evidence="1">Aerial parts of the thallus</tissue>
    </source>
</reference>
<dbReference type="Proteomes" id="UP001605036">
    <property type="component" value="Unassembled WGS sequence"/>
</dbReference>
<gene>
    <name evidence="1" type="ORF">R1flu_022607</name>
</gene>